<keyword evidence="6 11" id="KW-0547">Nucleotide-binding</keyword>
<dbReference type="GO" id="GO:0005524">
    <property type="term" value="F:ATP binding"/>
    <property type="evidence" value="ECO:0007669"/>
    <property type="project" value="UniProtKB-KW"/>
</dbReference>
<keyword evidence="10 11" id="KW-0206">Cytoskeleton</keyword>
<dbReference type="OrthoDB" id="27603at2759"/>
<feature type="region of interest" description="Disordered" evidence="12">
    <location>
        <begin position="187"/>
        <end position="212"/>
    </location>
</feature>
<comment type="caution">
    <text evidence="13">The sequence shown here is derived from an EMBL/GenBank/DDBJ whole genome shotgun (WGS) entry which is preliminary data.</text>
</comment>
<gene>
    <name evidence="13" type="ORF">NSK_000239</name>
</gene>
<evidence type="ECO:0000256" key="5">
    <source>
        <dbReference type="ARBA" id="ARBA00022701"/>
    </source>
</evidence>
<evidence type="ECO:0000256" key="12">
    <source>
        <dbReference type="SAM" id="MobiDB-lite"/>
    </source>
</evidence>
<dbReference type="GO" id="GO:0000226">
    <property type="term" value="P:microtubule cytoskeleton organization"/>
    <property type="evidence" value="ECO:0007669"/>
    <property type="project" value="TreeGrafter"/>
</dbReference>
<comment type="similarity">
    <text evidence="2 11">Belongs to the dynein light intermediate chain family.</text>
</comment>
<evidence type="ECO:0000256" key="8">
    <source>
        <dbReference type="ARBA" id="ARBA00023017"/>
    </source>
</evidence>
<proteinExistence type="inferred from homology"/>
<name>A0A4D9DB24_9STRA</name>
<dbReference type="Proteomes" id="UP000355283">
    <property type="component" value="Unassembled WGS sequence"/>
</dbReference>
<dbReference type="AlphaFoldDB" id="A0A4D9DB24"/>
<comment type="subcellular location">
    <subcellularLocation>
        <location evidence="1 11">Cytoplasm</location>
        <location evidence="1 11">Cytoskeleton</location>
    </subcellularLocation>
</comment>
<evidence type="ECO:0000256" key="3">
    <source>
        <dbReference type="ARBA" id="ARBA00022448"/>
    </source>
</evidence>
<evidence type="ECO:0000256" key="2">
    <source>
        <dbReference type="ARBA" id="ARBA00006831"/>
    </source>
</evidence>
<sequence>MSAGENTGAAQQETELIWGPLLAEAARSERSNFTPGTILFLGDAAAGKTRLIDRFITSYDALDRQAAATGRNFIAEEEKEDEEGQKGNGALSSHDLSLLSYAFFPAIDPVGCKAGGQSWDNGTLGRSSECPPGRCPAGASKGLAEDDQDAGVDENEMDAGARVNVWSLSDPALKDLLHVALDDPGGRRRAASIRSEVPTDPRLDTSSLNSKSTPAQTLQRTICMIAIDLTRPWACESALERWVGVLRSVLGEKARAGCHKGEEEGEEERVRKARLVAYLSRCYQGEDMDRLWLERGELKEEEGGGGLEEPKVVFRINRMESSGGRPLSSPQPARSTSLPAGVLAENLGVPLVVVGLKADLAPVPDSYDDGLRSLFFQQYLRRVCLKYGASLVYTSASNGDNCLLLQRYLLHRLYPEHFSFLLPVQAPRALTFVPSGWDTPELVQKLLSPQAVPWPPSLKFSEIFVPPKGARTYLDRGDGGAEVCSETWEQESSEGHAEITPTQAWLERLWEQQQQQRQSCPQNLGDDDCGRTMAGEADGSAGNHDAGGLREGPMGSTGKGRSTRYGNSNRSIGEASQRSEQNNAGGGADKAEIRNFFEGLLAGGGKK</sequence>
<protein>
    <recommendedName>
        <fullName evidence="11">Dynein light intermediate chain</fullName>
    </recommendedName>
</protein>
<feature type="region of interest" description="Disordered" evidence="12">
    <location>
        <begin position="511"/>
        <end position="591"/>
    </location>
</feature>
<keyword evidence="8 11" id="KW-0243">Dynein</keyword>
<dbReference type="GO" id="GO:0005813">
    <property type="term" value="C:centrosome"/>
    <property type="evidence" value="ECO:0007669"/>
    <property type="project" value="TreeGrafter"/>
</dbReference>
<dbReference type="InterPro" id="IPR022780">
    <property type="entry name" value="Dynein_light_int_chain"/>
</dbReference>
<keyword evidence="7 11" id="KW-0067">ATP-binding</keyword>
<feature type="region of interest" description="Disordered" evidence="12">
    <location>
        <begin position="124"/>
        <end position="146"/>
    </location>
</feature>
<dbReference type="Pfam" id="PF05783">
    <property type="entry name" value="DLIC"/>
    <property type="match status" value="2"/>
</dbReference>
<dbReference type="GO" id="GO:0005874">
    <property type="term" value="C:microtubule"/>
    <property type="evidence" value="ECO:0007669"/>
    <property type="project" value="UniProtKB-KW"/>
</dbReference>
<dbReference type="GO" id="GO:0005868">
    <property type="term" value="C:cytoplasmic dynein complex"/>
    <property type="evidence" value="ECO:0007669"/>
    <property type="project" value="UniProtKB-UniRule"/>
</dbReference>
<dbReference type="GO" id="GO:0007018">
    <property type="term" value="P:microtubule-based movement"/>
    <property type="evidence" value="ECO:0007669"/>
    <property type="project" value="InterPro"/>
</dbReference>
<evidence type="ECO:0000313" key="14">
    <source>
        <dbReference type="Proteomes" id="UP000355283"/>
    </source>
</evidence>
<comment type="subunit">
    <text evidence="11">Homodimer. The cytoplasmic dynein 1 complex consists of two catalytic heavy chains (HCs) and a number of non-catalytic subunits presented by intermediate chains (ICs).</text>
</comment>
<evidence type="ECO:0000256" key="9">
    <source>
        <dbReference type="ARBA" id="ARBA00023175"/>
    </source>
</evidence>
<organism evidence="13 14">
    <name type="scientific">Nannochloropsis salina CCMP1776</name>
    <dbReference type="NCBI Taxonomy" id="1027361"/>
    <lineage>
        <taxon>Eukaryota</taxon>
        <taxon>Sar</taxon>
        <taxon>Stramenopiles</taxon>
        <taxon>Ochrophyta</taxon>
        <taxon>Eustigmatophyceae</taxon>
        <taxon>Eustigmatales</taxon>
        <taxon>Monodopsidaceae</taxon>
        <taxon>Microchloropsis</taxon>
        <taxon>Microchloropsis salina</taxon>
    </lineage>
</organism>
<dbReference type="PANTHER" id="PTHR12688">
    <property type="entry name" value="DYNEIN LIGHT INTERMEDIATE CHAIN"/>
    <property type="match status" value="1"/>
</dbReference>
<keyword evidence="5 11" id="KW-0493">Microtubule</keyword>
<comment type="function">
    <text evidence="11">Acts as one of several non-catalytic accessory components of the cytoplasmic dynein 1 complex that are thought to be involved in linking dynein to cargos and to adapter proteins that regulate dynein function. Cytoplasmic dynein 1 acts as a motor for the intracellular retrograde motility of vesicles and organelles along microtubules. May play a role in binding dynein to membranous organelles or chromosomes.</text>
</comment>
<evidence type="ECO:0000256" key="7">
    <source>
        <dbReference type="ARBA" id="ARBA00022840"/>
    </source>
</evidence>
<reference evidence="13 14" key="1">
    <citation type="submission" date="2019-01" db="EMBL/GenBank/DDBJ databases">
        <title>Nuclear Genome Assembly of the Microalgal Biofuel strain Nannochloropsis salina CCMP1776.</title>
        <authorList>
            <person name="Hovde B."/>
        </authorList>
    </citation>
    <scope>NUCLEOTIDE SEQUENCE [LARGE SCALE GENOMIC DNA]</scope>
    <source>
        <strain evidence="13 14">CCMP1776</strain>
    </source>
</reference>
<evidence type="ECO:0000256" key="4">
    <source>
        <dbReference type="ARBA" id="ARBA00022490"/>
    </source>
</evidence>
<dbReference type="InterPro" id="IPR027417">
    <property type="entry name" value="P-loop_NTPase"/>
</dbReference>
<keyword evidence="4 11" id="KW-0963">Cytoplasm</keyword>
<evidence type="ECO:0000256" key="1">
    <source>
        <dbReference type="ARBA" id="ARBA00004245"/>
    </source>
</evidence>
<keyword evidence="14" id="KW-1185">Reference proteome</keyword>
<dbReference type="PANTHER" id="PTHR12688:SF0">
    <property type="entry name" value="DYNEIN LIGHT INTERMEDIATE CHAIN"/>
    <property type="match status" value="1"/>
</dbReference>
<dbReference type="InterPro" id="IPR008467">
    <property type="entry name" value="Dynein1_light_intermed_chain"/>
</dbReference>
<dbReference type="EMBL" id="SDOX01000001">
    <property type="protein sequence ID" value="TFJ88670.1"/>
    <property type="molecule type" value="Genomic_DNA"/>
</dbReference>
<keyword evidence="9 11" id="KW-0505">Motor protein</keyword>
<feature type="compositionally biased region" description="Polar residues" evidence="12">
    <location>
        <begin position="564"/>
        <end position="583"/>
    </location>
</feature>
<evidence type="ECO:0000313" key="13">
    <source>
        <dbReference type="EMBL" id="TFJ88670.1"/>
    </source>
</evidence>
<accession>A0A4D9DB24</accession>
<evidence type="ECO:0000256" key="10">
    <source>
        <dbReference type="ARBA" id="ARBA00023212"/>
    </source>
</evidence>
<evidence type="ECO:0000256" key="6">
    <source>
        <dbReference type="ARBA" id="ARBA00022741"/>
    </source>
</evidence>
<dbReference type="SUPFAM" id="SSF52540">
    <property type="entry name" value="P-loop containing nucleoside triphosphate hydrolases"/>
    <property type="match status" value="1"/>
</dbReference>
<dbReference type="GO" id="GO:0045504">
    <property type="term" value="F:dynein heavy chain binding"/>
    <property type="evidence" value="ECO:0007669"/>
    <property type="project" value="TreeGrafter"/>
</dbReference>
<keyword evidence="3 11" id="KW-0813">Transport</keyword>
<evidence type="ECO:0000256" key="11">
    <source>
        <dbReference type="RuleBase" id="RU366047"/>
    </source>
</evidence>